<keyword evidence="1" id="KW-0479">Metal-binding</keyword>
<feature type="domain" description="B box-type" evidence="3">
    <location>
        <begin position="790"/>
        <end position="832"/>
    </location>
</feature>
<comment type="caution">
    <text evidence="4">The sequence shown here is derived from an EMBL/GenBank/DDBJ whole genome shotgun (WGS) entry which is preliminary data.</text>
</comment>
<dbReference type="PROSITE" id="PS50119">
    <property type="entry name" value="ZF_BBOX"/>
    <property type="match status" value="1"/>
</dbReference>
<evidence type="ECO:0000313" key="4">
    <source>
        <dbReference type="EMBL" id="KAG5496403.1"/>
    </source>
</evidence>
<evidence type="ECO:0000259" key="3">
    <source>
        <dbReference type="PROSITE" id="PS50119"/>
    </source>
</evidence>
<dbReference type="Proteomes" id="UP000674318">
    <property type="component" value="Chromosome 32"/>
</dbReference>
<reference evidence="4 5" key="1">
    <citation type="submission" date="2021-02" db="EMBL/GenBank/DDBJ databases">
        <title>Porcisia hertigi Genome sequencing and assembly.</title>
        <authorList>
            <person name="Almutairi H."/>
            <person name="Gatherer D."/>
        </authorList>
    </citation>
    <scope>NUCLEOTIDE SEQUENCE [LARGE SCALE GENOMIC DNA]</scope>
    <source>
        <strain evidence="4 5">C119</strain>
    </source>
</reference>
<feature type="region of interest" description="Disordered" evidence="2">
    <location>
        <begin position="688"/>
        <end position="734"/>
    </location>
</feature>
<feature type="compositionally biased region" description="Polar residues" evidence="2">
    <location>
        <begin position="630"/>
        <end position="643"/>
    </location>
</feature>
<name>A0A836LDT4_9TRYP</name>
<evidence type="ECO:0000256" key="2">
    <source>
        <dbReference type="SAM" id="MobiDB-lite"/>
    </source>
</evidence>
<evidence type="ECO:0000256" key="1">
    <source>
        <dbReference type="PROSITE-ProRule" id="PRU00024"/>
    </source>
</evidence>
<feature type="compositionally biased region" description="Polar residues" evidence="2">
    <location>
        <begin position="517"/>
        <end position="550"/>
    </location>
</feature>
<feature type="compositionally biased region" description="Pro residues" evidence="2">
    <location>
        <begin position="450"/>
        <end position="459"/>
    </location>
</feature>
<evidence type="ECO:0000313" key="5">
    <source>
        <dbReference type="Proteomes" id="UP000674318"/>
    </source>
</evidence>
<feature type="compositionally biased region" description="Polar residues" evidence="2">
    <location>
        <begin position="245"/>
        <end position="255"/>
    </location>
</feature>
<feature type="compositionally biased region" description="Low complexity" evidence="2">
    <location>
        <begin position="721"/>
        <end position="732"/>
    </location>
</feature>
<keyword evidence="1" id="KW-0863">Zinc-finger</keyword>
<proteinExistence type="predicted"/>
<sequence>MASSSSTSTQDTYLRIVVYCDALEKPYVLPDVRVPRRVDEVRRLVESRVGQQAKVISYWNYTNSRYEVLCDVRELLQADSRLSPRSTHTPGNGAAVAAAAAGEMDATTGTDRGVSSASELDAHHAKSCIFHCQLWMETVLTELEPLDAQRDRIEYDELRSHVACWLGNKHVSFELLDAVRIRCPFLTRMFDEVRSTRLSGNQDKVQLLYYSNNSGSVCDVLQSGFRLDNGAPASLTAKLQSTDSITAAPNGHTTRSGVSAPPAVGSASRAPSPPSGAEPTTANTHRTPFIFTSTMLSAHVKKCPAHTAPQKLLLCEVAPGRRFMTDQSLTGECHDKQAFPAVALTPPRGYDSVCFIRTHTQRSSPRPEGAAELPEEDLAIVQVQVHHSYQALPRYLLTVVPSATTPLLLQPCPTSVRAATATLVPAPGTTAQAVSERKDEKGTSHARRVSPPPPPPPPRSVSTPSKSPKMKGQCGSRPRQRSQSTGNDEMGRRHAFSAANPPQRTNDGGACAEWSYEDNSLSHRQGASTITPGGVRDTTSTRPGTGNQRHITWESKTPGCDPDTACRDDRRTQPTTPYRTATGGAEATLGRGQRMGWPWTSRAYSVGTGGSRNSSPFSNGAPCRGGRVSSVPSRLPTPNTSFFGSPASQLSASANMSMAAGGLPPSPPLGGFDPAHSLDSGVLYQGFPRGSSANRHGEAQPLVSSTHGSSARGRISGSVGAPQSAAPHSAPSRTPLLPTNAGAYFAGVMSGGAVVAPTQRSVFPTSSTAIPLSASTTAPSLHPPVSPAAFDQFKCGIHPRHLQSLYCTVCEELTCPYCASVGSHRTHVVVEAGEGATAVHAEAEALHKSLRDFLDQCNKMDRGLKAEQAHYTAQQQRDLQFVQQRFVALRQALHTAESAMMQRLQRAWCRPPLAETATVLQKYATAFIPIDAALRRYNSTVVASGGGFVGEGTGDSEGSLLELLHFLRTTPSLVDQVKDSFDGHKDDERRLHDAIADYKAGGQGRESFLQDVDWGGLCRLLESIGSVSSNEASIPASERSAPAESLYASGAASLPVHVTASSSVPSSGHSRSNSATAQFQSRARTAWASPHRDSKSDGLPQTMNSALMPACTPSVDCVSPSPPSWLRSTSSLTQKDHHLLRCLMDVRRGYVWVIGNATGYFAPKQRKAVCSTRFHLLGVPWELRIASLPHTHHCGGHAVSSPSVFSESAAGTVATAASRQKSLNSREGADINLKEINGGQAHALPGATHLLEEEDHAFPPEAAGLTPMMLEPSPGEGEEEWLGLFLFPLEHRLRMDFRVIAFSEVTWAEWEVTGWGANFAGKGWGFYPFLSRRELIQTHKLARDNTVKICIAPTSDLY</sequence>
<dbReference type="Gene3D" id="3.90.228.10">
    <property type="match status" value="1"/>
</dbReference>
<dbReference type="CDD" id="cd19756">
    <property type="entry name" value="Bbox2"/>
    <property type="match status" value="1"/>
</dbReference>
<feature type="region of interest" description="Disordered" evidence="2">
    <location>
        <begin position="1060"/>
        <end position="1105"/>
    </location>
</feature>
<feature type="region of interest" description="Disordered" evidence="2">
    <location>
        <begin position="245"/>
        <end position="285"/>
    </location>
</feature>
<organism evidence="4 5">
    <name type="scientific">Porcisia hertigi</name>
    <dbReference type="NCBI Taxonomy" id="2761500"/>
    <lineage>
        <taxon>Eukaryota</taxon>
        <taxon>Discoba</taxon>
        <taxon>Euglenozoa</taxon>
        <taxon>Kinetoplastea</taxon>
        <taxon>Metakinetoplastina</taxon>
        <taxon>Trypanosomatida</taxon>
        <taxon>Trypanosomatidae</taxon>
        <taxon>Leishmaniinae</taxon>
        <taxon>Porcisia</taxon>
    </lineage>
</organism>
<feature type="compositionally biased region" description="Low complexity" evidence="2">
    <location>
        <begin position="1061"/>
        <end position="1074"/>
    </location>
</feature>
<keyword evidence="5" id="KW-1185">Reference proteome</keyword>
<dbReference type="Pfam" id="PF00643">
    <property type="entry name" value="zf-B_box"/>
    <property type="match status" value="1"/>
</dbReference>
<dbReference type="EMBL" id="JAFJZO010000032">
    <property type="protein sequence ID" value="KAG5496403.1"/>
    <property type="molecule type" value="Genomic_DNA"/>
</dbReference>
<dbReference type="OrthoDB" id="6105938at2759"/>
<dbReference type="RefSeq" id="XP_067754886.1">
    <property type="nucleotide sequence ID" value="XM_067898729.1"/>
</dbReference>
<accession>A0A836LDT4</accession>
<dbReference type="InterPro" id="IPR000315">
    <property type="entry name" value="Znf_B-box"/>
</dbReference>
<dbReference type="GO" id="GO:0008270">
    <property type="term" value="F:zinc ion binding"/>
    <property type="evidence" value="ECO:0007669"/>
    <property type="project" value="UniProtKB-KW"/>
</dbReference>
<dbReference type="SUPFAM" id="SSF57845">
    <property type="entry name" value="B-box zinc-binding domain"/>
    <property type="match status" value="1"/>
</dbReference>
<feature type="region of interest" description="Disordered" evidence="2">
    <location>
        <begin position="607"/>
        <end position="646"/>
    </location>
</feature>
<dbReference type="GeneID" id="94288806"/>
<feature type="region of interest" description="Disordered" evidence="2">
    <location>
        <begin position="423"/>
        <end position="584"/>
    </location>
</feature>
<dbReference type="KEGG" id="phet:94288806"/>
<keyword evidence="1" id="KW-0862">Zinc</keyword>
<protein>
    <recommendedName>
        <fullName evidence="3">B box-type domain-containing protein</fullName>
    </recommendedName>
</protein>
<feature type="compositionally biased region" description="Low complexity" evidence="2">
    <location>
        <begin position="256"/>
        <end position="270"/>
    </location>
</feature>
<gene>
    <name evidence="4" type="ORF">JKF63_02705</name>
</gene>
<dbReference type="Gene3D" id="3.30.160.60">
    <property type="entry name" value="Classic Zinc Finger"/>
    <property type="match status" value="1"/>
</dbReference>